<protein>
    <recommendedName>
        <fullName evidence="7">Orotidine-5'-phosphate decarboxylase</fullName>
        <ecNumber evidence="7">4.1.1.23</ecNumber>
    </recommendedName>
</protein>
<keyword evidence="11" id="KW-1185">Reference proteome</keyword>
<reference evidence="10 11" key="1">
    <citation type="journal article" date="2014" name="Int. J. Syst. Evol. Microbiol.">
        <title>Complete genome sequence of Corynebacterium casei LMG S-19264T (=DSM 44701T), isolated from a smear-ripened cheese.</title>
        <authorList>
            <consortium name="US DOE Joint Genome Institute (JGI-PGF)"/>
            <person name="Walter F."/>
            <person name="Albersmeier A."/>
            <person name="Kalinowski J."/>
            <person name="Ruckert C."/>
        </authorList>
    </citation>
    <scope>NUCLEOTIDE SEQUENCE [LARGE SCALE GENOMIC DNA]</scope>
    <source>
        <strain evidence="10 11">CGMCC 1.12976</strain>
    </source>
</reference>
<comment type="catalytic activity">
    <reaction evidence="6">
        <text>orotidine 5'-phosphate + H(+) = UMP + CO2</text>
        <dbReference type="Rhea" id="RHEA:11596"/>
        <dbReference type="ChEBI" id="CHEBI:15378"/>
        <dbReference type="ChEBI" id="CHEBI:16526"/>
        <dbReference type="ChEBI" id="CHEBI:57538"/>
        <dbReference type="ChEBI" id="CHEBI:57865"/>
        <dbReference type="EC" id="4.1.1.23"/>
    </reaction>
</comment>
<dbReference type="Pfam" id="PF00215">
    <property type="entry name" value="OMPdecase"/>
    <property type="match status" value="1"/>
</dbReference>
<comment type="similarity">
    <text evidence="2">Belongs to the OMP decarboxylase family. Type 2 subfamily.</text>
</comment>
<evidence type="ECO:0000259" key="9">
    <source>
        <dbReference type="SMART" id="SM00934"/>
    </source>
</evidence>
<dbReference type="InterPro" id="IPR013785">
    <property type="entry name" value="Aldolase_TIM"/>
</dbReference>
<evidence type="ECO:0000256" key="7">
    <source>
        <dbReference type="NCBIfam" id="TIGR02127"/>
    </source>
</evidence>
<dbReference type="GO" id="GO:0006207">
    <property type="term" value="P:'de novo' pyrimidine nucleobase biosynthetic process"/>
    <property type="evidence" value="ECO:0007669"/>
    <property type="project" value="InterPro"/>
</dbReference>
<evidence type="ECO:0000256" key="2">
    <source>
        <dbReference type="ARBA" id="ARBA00008847"/>
    </source>
</evidence>
<dbReference type="GO" id="GO:0004590">
    <property type="term" value="F:orotidine-5'-phosphate decarboxylase activity"/>
    <property type="evidence" value="ECO:0007669"/>
    <property type="project" value="UniProtKB-UniRule"/>
</dbReference>
<feature type="domain" description="Orotidine 5'-phosphate decarboxylase" evidence="9">
    <location>
        <begin position="58"/>
        <end position="332"/>
    </location>
</feature>
<dbReference type="EC" id="4.1.1.23" evidence="7"/>
<dbReference type="SUPFAM" id="SSF51366">
    <property type="entry name" value="Ribulose-phoshate binding barrel"/>
    <property type="match status" value="1"/>
</dbReference>
<dbReference type="AlphaFoldDB" id="A0A917B5G2"/>
<dbReference type="InterPro" id="IPR011995">
    <property type="entry name" value="OMPdecase_type-2"/>
</dbReference>
<keyword evidence="4" id="KW-0665">Pyrimidine biosynthesis</keyword>
<dbReference type="GO" id="GO:0009220">
    <property type="term" value="P:pyrimidine ribonucleotide biosynthetic process"/>
    <property type="evidence" value="ECO:0007669"/>
    <property type="project" value="UniProtKB-UniRule"/>
</dbReference>
<name>A0A917B5G2_9MICO</name>
<dbReference type="PANTHER" id="PTHR43375:SF1">
    <property type="entry name" value="OROTIDINE 5'-PHOSPHATE DECARBOXYLASE"/>
    <property type="match status" value="1"/>
</dbReference>
<comment type="pathway">
    <text evidence="1">Pyrimidine metabolism; UMP biosynthesis via de novo pathway; UMP from orotate: step 2/2.</text>
</comment>
<dbReference type="Proteomes" id="UP000598775">
    <property type="component" value="Unassembled WGS sequence"/>
</dbReference>
<keyword evidence="5" id="KW-0456">Lyase</keyword>
<evidence type="ECO:0000313" key="10">
    <source>
        <dbReference type="EMBL" id="GGF23424.1"/>
    </source>
</evidence>
<dbReference type="PANTHER" id="PTHR43375">
    <property type="entry name" value="OROTIDINE 5'-PHOSPHATE DECARBOXYLASE"/>
    <property type="match status" value="1"/>
</dbReference>
<evidence type="ECO:0000256" key="4">
    <source>
        <dbReference type="ARBA" id="ARBA00022975"/>
    </source>
</evidence>
<evidence type="ECO:0000256" key="5">
    <source>
        <dbReference type="ARBA" id="ARBA00023239"/>
    </source>
</evidence>
<accession>A0A917B5G2</accession>
<comment type="caution">
    <text evidence="10">The sequence shown here is derived from an EMBL/GenBank/DDBJ whole genome shotgun (WGS) entry which is preliminary data.</text>
</comment>
<feature type="region of interest" description="Disordered" evidence="8">
    <location>
        <begin position="1"/>
        <end position="27"/>
    </location>
</feature>
<dbReference type="InterPro" id="IPR011060">
    <property type="entry name" value="RibuloseP-bd_barrel"/>
</dbReference>
<dbReference type="SMART" id="SM00934">
    <property type="entry name" value="OMPdecase"/>
    <property type="match status" value="1"/>
</dbReference>
<evidence type="ECO:0000256" key="8">
    <source>
        <dbReference type="SAM" id="MobiDB-lite"/>
    </source>
</evidence>
<dbReference type="EMBL" id="BMGP01000003">
    <property type="protein sequence ID" value="GGF23424.1"/>
    <property type="molecule type" value="Genomic_DNA"/>
</dbReference>
<dbReference type="Gene3D" id="3.20.20.70">
    <property type="entry name" value="Aldolase class I"/>
    <property type="match status" value="1"/>
</dbReference>
<dbReference type="CDD" id="cd04725">
    <property type="entry name" value="OMP_decarboxylase_like"/>
    <property type="match status" value="1"/>
</dbReference>
<evidence type="ECO:0000313" key="11">
    <source>
        <dbReference type="Proteomes" id="UP000598775"/>
    </source>
</evidence>
<evidence type="ECO:0000256" key="3">
    <source>
        <dbReference type="ARBA" id="ARBA00022793"/>
    </source>
</evidence>
<evidence type="ECO:0000256" key="6">
    <source>
        <dbReference type="ARBA" id="ARBA00049157"/>
    </source>
</evidence>
<organism evidence="10 11">
    <name type="scientific">Subtercola lobariae</name>
    <dbReference type="NCBI Taxonomy" id="1588641"/>
    <lineage>
        <taxon>Bacteria</taxon>
        <taxon>Bacillati</taxon>
        <taxon>Actinomycetota</taxon>
        <taxon>Actinomycetes</taxon>
        <taxon>Micrococcales</taxon>
        <taxon>Microbacteriaceae</taxon>
        <taxon>Subtercola</taxon>
    </lineage>
</organism>
<keyword evidence="3" id="KW-0210">Decarboxylase</keyword>
<sequence>MTSTEDGEGLAGAVSEPPSADRRLGAGGSATALGGHGELPAVRGFGARLAETFGTVGQLCVGIDPHDYLLDAWGLPRSASGVREFGLRVVDAAAGLIGIIKPQVAFYELYGAAGFAALEEVLAAGRAAGLLVIADAKRGDIGTSAEAYGRAWLAAGSPLEADAVTLTAYAGVGSLTAVFELAEAAGKGAFVLSATSNPESFALQTAQVATRSADSASSAGAADSVAGAAEFSTAGLVASEVSTFNGQHGTAGDRLGNIGLVLGATKNLLDYGIDRDLLAATPAVPVLAPGFGFQGARFDQVQSVFGALTASTVVAVSRSVLQAGPSGLEQSIRQQADELAEALSRPAAGVTGATR</sequence>
<dbReference type="InterPro" id="IPR001754">
    <property type="entry name" value="OMPdeCOase_dom"/>
</dbReference>
<gene>
    <name evidence="10" type="primary">pyrF</name>
    <name evidence="10" type="ORF">GCM10011399_16240</name>
</gene>
<proteinExistence type="inferred from homology"/>
<evidence type="ECO:0000256" key="1">
    <source>
        <dbReference type="ARBA" id="ARBA00004861"/>
    </source>
</evidence>
<dbReference type="NCBIfam" id="TIGR02127">
    <property type="entry name" value="pyrF_sub2"/>
    <property type="match status" value="1"/>
</dbReference>